<comment type="caution">
    <text evidence="2">The sequence shown here is derived from an EMBL/GenBank/DDBJ whole genome shotgun (WGS) entry which is preliminary data.</text>
</comment>
<proteinExistence type="predicted"/>
<protein>
    <submittedName>
        <fullName evidence="2">Uncharacterized protein</fullName>
    </submittedName>
</protein>
<gene>
    <name evidence="2" type="ORF">LY79DRAFT_667072</name>
</gene>
<sequence>MSQTNSPISATTQASAAADEVSIGHHNQQASPATASQGQAEQEEPLSAPDLGVQGNAVVKTVRIAAKGLSAGGGPFADAEHFWAQLEDEVSAIYPRFCMYPNLETVHVTLAGVDEAFLPAGAPNTFAAVYRTDTDTVCIAAVEDRDNPDPAAAAAAAADNNGGKRDLVVRIDIDPAVVVDDKLDWMPVLPKEAVECEDAYSASPEFHHRLVWEMAQTTVEETLWKSSARRPPVVVGNLKLMTGPADD</sequence>
<dbReference type="AlphaFoldDB" id="A0AAD8Q8F8"/>
<dbReference type="GeneID" id="85447561"/>
<accession>A0AAD8Q8F8</accession>
<feature type="compositionally biased region" description="Polar residues" evidence="1">
    <location>
        <begin position="25"/>
        <end position="40"/>
    </location>
</feature>
<evidence type="ECO:0000256" key="1">
    <source>
        <dbReference type="SAM" id="MobiDB-lite"/>
    </source>
</evidence>
<name>A0AAD8Q8F8_9PEZI</name>
<dbReference type="EMBL" id="JAHLJV010000010">
    <property type="protein sequence ID" value="KAK1596923.1"/>
    <property type="molecule type" value="Genomic_DNA"/>
</dbReference>
<feature type="region of interest" description="Disordered" evidence="1">
    <location>
        <begin position="1"/>
        <end position="52"/>
    </location>
</feature>
<dbReference type="RefSeq" id="XP_060417760.1">
    <property type="nucleotide sequence ID" value="XM_060563321.1"/>
</dbReference>
<reference evidence="2" key="1">
    <citation type="submission" date="2021-06" db="EMBL/GenBank/DDBJ databases">
        <title>Comparative genomics, transcriptomics and evolutionary studies reveal genomic signatures of adaptation to plant cell wall in hemibiotrophic fungi.</title>
        <authorList>
            <consortium name="DOE Joint Genome Institute"/>
            <person name="Baroncelli R."/>
            <person name="Diaz J.F."/>
            <person name="Benocci T."/>
            <person name="Peng M."/>
            <person name="Battaglia E."/>
            <person name="Haridas S."/>
            <person name="Andreopoulos W."/>
            <person name="Labutti K."/>
            <person name="Pangilinan J."/>
            <person name="Floch G.L."/>
            <person name="Makela M.R."/>
            <person name="Henrissat B."/>
            <person name="Grigoriev I.V."/>
            <person name="Crouch J.A."/>
            <person name="De Vries R.P."/>
            <person name="Sukno S.A."/>
            <person name="Thon M.R."/>
        </authorList>
    </citation>
    <scope>NUCLEOTIDE SEQUENCE</scope>
    <source>
        <strain evidence="2">CBS 125086</strain>
    </source>
</reference>
<keyword evidence="3" id="KW-1185">Reference proteome</keyword>
<dbReference type="Proteomes" id="UP001230504">
    <property type="component" value="Unassembled WGS sequence"/>
</dbReference>
<evidence type="ECO:0000313" key="3">
    <source>
        <dbReference type="Proteomes" id="UP001230504"/>
    </source>
</evidence>
<feature type="compositionally biased region" description="Polar residues" evidence="1">
    <location>
        <begin position="1"/>
        <end position="15"/>
    </location>
</feature>
<organism evidence="2 3">
    <name type="scientific">Colletotrichum navitas</name>
    <dbReference type="NCBI Taxonomy" id="681940"/>
    <lineage>
        <taxon>Eukaryota</taxon>
        <taxon>Fungi</taxon>
        <taxon>Dikarya</taxon>
        <taxon>Ascomycota</taxon>
        <taxon>Pezizomycotina</taxon>
        <taxon>Sordariomycetes</taxon>
        <taxon>Hypocreomycetidae</taxon>
        <taxon>Glomerellales</taxon>
        <taxon>Glomerellaceae</taxon>
        <taxon>Colletotrichum</taxon>
        <taxon>Colletotrichum graminicola species complex</taxon>
    </lineage>
</organism>
<evidence type="ECO:0000313" key="2">
    <source>
        <dbReference type="EMBL" id="KAK1596923.1"/>
    </source>
</evidence>